<sequence>MEKDPLQTPFKLSSHKLEHRVVLAPMTRMRASDTGIVHPRAAEYYSERTTPNSLLISEGVVIHPRGRGFPNTPGLYNNEQVQAWKPITQAVRVKGGVFFAQLWHVGRVAVPSQTGGFPPLSSTKTALPDTHPLFGEKNGKEPYVESQAMNEVDIREVVQQFASAAKNAIEAGFDGVEIHGANGYLLDTFVHDNINDRKDTYGGSLENRLRFPLEVVDAVVAQIGRERTAIRVAPFHVMQQTMDSDRIATFKRYSEELEKRGLAYVHMVEPRYDQFSTEGAFSGHRDVVDLGGRTGGDEFSLWTFRKILNSTPLVGAGGCDAVSARDAITEGKVDLVAFGRHFTSNPDLPKRLFEGLPLTKYQRNTFYTPGMKGYLGWSRADGF</sequence>
<dbReference type="PANTHER" id="PTHR22893">
    <property type="entry name" value="NADH OXIDOREDUCTASE-RELATED"/>
    <property type="match status" value="1"/>
</dbReference>
<comment type="similarity">
    <text evidence="2">Belongs to the NADH:flavin oxidoreductase/NADH oxidase family.</text>
</comment>
<dbReference type="CDD" id="cd02933">
    <property type="entry name" value="OYE_like_FMN"/>
    <property type="match status" value="1"/>
</dbReference>
<dbReference type="InterPro" id="IPR013785">
    <property type="entry name" value="Aldolase_TIM"/>
</dbReference>
<accession>A0A2J6TFQ7</accession>
<dbReference type="InterPro" id="IPR001155">
    <property type="entry name" value="OxRdtase_FMN_N"/>
</dbReference>
<keyword evidence="6" id="KW-1185">Reference proteome</keyword>
<dbReference type="OrthoDB" id="276546at2759"/>
<dbReference type="EMBL" id="KZ613785">
    <property type="protein sequence ID" value="PMD61861.1"/>
    <property type="molecule type" value="Genomic_DNA"/>
</dbReference>
<evidence type="ECO:0000256" key="1">
    <source>
        <dbReference type="ARBA" id="ARBA00001917"/>
    </source>
</evidence>
<dbReference type="Pfam" id="PF00724">
    <property type="entry name" value="Oxidored_FMN"/>
    <property type="match status" value="1"/>
</dbReference>
<dbReference type="InParanoid" id="A0A2J6TFQ7"/>
<organism evidence="5 6">
    <name type="scientific">Hyaloscypha bicolor E</name>
    <dbReference type="NCBI Taxonomy" id="1095630"/>
    <lineage>
        <taxon>Eukaryota</taxon>
        <taxon>Fungi</taxon>
        <taxon>Dikarya</taxon>
        <taxon>Ascomycota</taxon>
        <taxon>Pezizomycotina</taxon>
        <taxon>Leotiomycetes</taxon>
        <taxon>Helotiales</taxon>
        <taxon>Hyaloscyphaceae</taxon>
        <taxon>Hyaloscypha</taxon>
        <taxon>Hyaloscypha bicolor</taxon>
    </lineage>
</organism>
<reference evidence="5 6" key="1">
    <citation type="submission" date="2016-04" db="EMBL/GenBank/DDBJ databases">
        <title>A degradative enzymes factory behind the ericoid mycorrhizal symbiosis.</title>
        <authorList>
            <consortium name="DOE Joint Genome Institute"/>
            <person name="Martino E."/>
            <person name="Morin E."/>
            <person name="Grelet G."/>
            <person name="Kuo A."/>
            <person name="Kohler A."/>
            <person name="Daghino S."/>
            <person name="Barry K."/>
            <person name="Choi C."/>
            <person name="Cichocki N."/>
            <person name="Clum A."/>
            <person name="Copeland A."/>
            <person name="Hainaut M."/>
            <person name="Haridas S."/>
            <person name="Labutti K."/>
            <person name="Lindquist E."/>
            <person name="Lipzen A."/>
            <person name="Khouja H.-R."/>
            <person name="Murat C."/>
            <person name="Ohm R."/>
            <person name="Olson A."/>
            <person name="Spatafora J."/>
            <person name="Veneault-Fourrey C."/>
            <person name="Henrissat B."/>
            <person name="Grigoriev I."/>
            <person name="Martin F."/>
            <person name="Perotto S."/>
        </authorList>
    </citation>
    <scope>NUCLEOTIDE SEQUENCE [LARGE SCALE GENOMIC DNA]</scope>
    <source>
        <strain evidence="5 6">E</strain>
    </source>
</reference>
<dbReference type="AlphaFoldDB" id="A0A2J6TFQ7"/>
<feature type="domain" description="NADH:flavin oxidoreductase/NADH oxidase N-terminal" evidence="4">
    <location>
        <begin position="6"/>
        <end position="358"/>
    </location>
</feature>
<dbReference type="GO" id="GO:0010181">
    <property type="term" value="F:FMN binding"/>
    <property type="evidence" value="ECO:0007669"/>
    <property type="project" value="InterPro"/>
</dbReference>
<comment type="cofactor">
    <cofactor evidence="1">
        <name>FMN</name>
        <dbReference type="ChEBI" id="CHEBI:58210"/>
    </cofactor>
</comment>
<dbReference type="FunFam" id="3.20.20.70:FF:000059">
    <property type="entry name" value="N-ethylmaleimide reductase, FMN-linked"/>
    <property type="match status" value="1"/>
</dbReference>
<dbReference type="Proteomes" id="UP000235371">
    <property type="component" value="Unassembled WGS sequence"/>
</dbReference>
<dbReference type="InterPro" id="IPR045247">
    <property type="entry name" value="Oye-like"/>
</dbReference>
<dbReference type="Gene3D" id="3.20.20.70">
    <property type="entry name" value="Aldolase class I"/>
    <property type="match status" value="1"/>
</dbReference>
<dbReference type="SUPFAM" id="SSF51395">
    <property type="entry name" value="FMN-linked oxidoreductases"/>
    <property type="match status" value="1"/>
</dbReference>
<evidence type="ECO:0000256" key="3">
    <source>
        <dbReference type="ARBA" id="ARBA00023002"/>
    </source>
</evidence>
<evidence type="ECO:0000313" key="6">
    <source>
        <dbReference type="Proteomes" id="UP000235371"/>
    </source>
</evidence>
<dbReference type="STRING" id="1095630.A0A2J6TFQ7"/>
<evidence type="ECO:0000259" key="4">
    <source>
        <dbReference type="Pfam" id="PF00724"/>
    </source>
</evidence>
<evidence type="ECO:0000256" key="2">
    <source>
        <dbReference type="ARBA" id="ARBA00005979"/>
    </source>
</evidence>
<dbReference type="PANTHER" id="PTHR22893:SF91">
    <property type="entry name" value="NADPH DEHYDROGENASE 2-RELATED"/>
    <property type="match status" value="1"/>
</dbReference>
<gene>
    <name evidence="5" type="ORF">K444DRAFT_651871</name>
</gene>
<name>A0A2J6TFQ7_9HELO</name>
<dbReference type="GeneID" id="36593820"/>
<protein>
    <submittedName>
        <fullName evidence="5">Putative NADPH dehydrogenase</fullName>
    </submittedName>
</protein>
<proteinExistence type="inferred from homology"/>
<evidence type="ECO:0000313" key="5">
    <source>
        <dbReference type="EMBL" id="PMD61861.1"/>
    </source>
</evidence>
<dbReference type="GO" id="GO:0016628">
    <property type="term" value="F:oxidoreductase activity, acting on the CH-CH group of donors, NAD or NADP as acceptor"/>
    <property type="evidence" value="ECO:0007669"/>
    <property type="project" value="UniProtKB-ARBA"/>
</dbReference>
<dbReference type="RefSeq" id="XP_024738765.1">
    <property type="nucleotide sequence ID" value="XM_024885743.1"/>
</dbReference>
<dbReference type="GO" id="GO:0005829">
    <property type="term" value="C:cytosol"/>
    <property type="evidence" value="ECO:0007669"/>
    <property type="project" value="UniProtKB-ARBA"/>
</dbReference>
<keyword evidence="3" id="KW-0560">Oxidoreductase</keyword>